<dbReference type="HOGENOM" id="CLU_2425102_0_0_9"/>
<dbReference type="Pfam" id="PF15738">
    <property type="entry name" value="YafQ_toxin"/>
    <property type="match status" value="1"/>
</dbReference>
<proteinExistence type="predicted"/>
<keyword evidence="1" id="KW-1277">Toxin-antitoxin system</keyword>
<comment type="caution">
    <text evidence="2">The sequence shown here is derived from an EMBL/GenBank/DDBJ whole genome shotgun (WGS) entry which is preliminary data.</text>
</comment>
<dbReference type="AlphaFoldDB" id="U2KYA5"/>
<keyword evidence="3" id="KW-1185">Reference proteome</keyword>
<evidence type="ECO:0000313" key="2">
    <source>
        <dbReference type="EMBL" id="ERJ97277.1"/>
    </source>
</evidence>
<dbReference type="InterPro" id="IPR035093">
    <property type="entry name" value="RelE/ParE_toxin_dom_sf"/>
</dbReference>
<evidence type="ECO:0000256" key="1">
    <source>
        <dbReference type="ARBA" id="ARBA00022649"/>
    </source>
</evidence>
<dbReference type="Gene3D" id="3.30.2310.20">
    <property type="entry name" value="RelE-like"/>
    <property type="match status" value="1"/>
</dbReference>
<dbReference type="Proteomes" id="UP000016662">
    <property type="component" value="Unassembled WGS sequence"/>
</dbReference>
<sequence>MKLLDDIETILSTRSFTDGEIVKYKVHNLSGSLKGFQELHLGNRCSDWVVIYQISGNHVKFEDTIVTMYDTGTHKDCFGAYEPDNMEIIWV</sequence>
<dbReference type="EMBL" id="AWVF01000031">
    <property type="protein sequence ID" value="ERJ97277.1"/>
    <property type="molecule type" value="Genomic_DNA"/>
</dbReference>
<name>U2KYA5_9FIRM</name>
<organism evidence="2 3">
    <name type="scientific">Ruminococcus callidus ATCC 27760</name>
    <dbReference type="NCBI Taxonomy" id="411473"/>
    <lineage>
        <taxon>Bacteria</taxon>
        <taxon>Bacillati</taxon>
        <taxon>Bacillota</taxon>
        <taxon>Clostridia</taxon>
        <taxon>Eubacteriales</taxon>
        <taxon>Oscillospiraceae</taxon>
        <taxon>Ruminococcus</taxon>
    </lineage>
</organism>
<dbReference type="SUPFAM" id="SSF143011">
    <property type="entry name" value="RelE-like"/>
    <property type="match status" value="1"/>
</dbReference>
<accession>U2KYA5</accession>
<dbReference type="NCBIfam" id="TIGR02385">
    <property type="entry name" value="RelE_StbE"/>
    <property type="match status" value="1"/>
</dbReference>
<reference evidence="2 3" key="1">
    <citation type="submission" date="2013-07" db="EMBL/GenBank/DDBJ databases">
        <authorList>
            <person name="Weinstock G."/>
            <person name="Sodergren E."/>
            <person name="Wylie T."/>
            <person name="Fulton L."/>
            <person name="Fulton R."/>
            <person name="Fronick C."/>
            <person name="O'Laughlin M."/>
            <person name="Godfrey J."/>
            <person name="Miner T."/>
            <person name="Herter B."/>
            <person name="Appelbaum E."/>
            <person name="Cordes M."/>
            <person name="Lek S."/>
            <person name="Wollam A."/>
            <person name="Pepin K.H."/>
            <person name="Palsikar V.B."/>
            <person name="Mitreva M."/>
            <person name="Wilson R.K."/>
        </authorList>
    </citation>
    <scope>NUCLEOTIDE SEQUENCE [LARGE SCALE GENOMIC DNA]</scope>
    <source>
        <strain evidence="2 3">ATCC 27760</strain>
    </source>
</reference>
<gene>
    <name evidence="2" type="ORF">RUMCAL_00349</name>
</gene>
<evidence type="ECO:0000313" key="3">
    <source>
        <dbReference type="Proteomes" id="UP000016662"/>
    </source>
</evidence>
<protein>
    <submittedName>
        <fullName evidence="2">Toxin-antitoxin system, toxin component, RelE domain protein</fullName>
    </submittedName>
</protein>
<dbReference type="InterPro" id="IPR007712">
    <property type="entry name" value="RelE/ParE_toxin"/>
</dbReference>
<dbReference type="InterPro" id="IPR004386">
    <property type="entry name" value="Toxin_YafQ-like"/>
</dbReference>